<dbReference type="Proteomes" id="UP000235786">
    <property type="component" value="Unassembled WGS sequence"/>
</dbReference>
<evidence type="ECO:0000256" key="5">
    <source>
        <dbReference type="SAM" id="Phobius"/>
    </source>
</evidence>
<evidence type="ECO:0000256" key="2">
    <source>
        <dbReference type="ARBA" id="ARBA00022692"/>
    </source>
</evidence>
<proteinExistence type="predicted"/>
<dbReference type="STRING" id="1149755.A0A2J6S5C2"/>
<evidence type="ECO:0000256" key="3">
    <source>
        <dbReference type="ARBA" id="ARBA00022989"/>
    </source>
</evidence>
<keyword evidence="3 5" id="KW-1133">Transmembrane helix</keyword>
<dbReference type="GO" id="GO:0016020">
    <property type="term" value="C:membrane"/>
    <property type="evidence" value="ECO:0007669"/>
    <property type="project" value="UniProtKB-SubCell"/>
</dbReference>
<dbReference type="InterPro" id="IPR002523">
    <property type="entry name" value="MgTranspt_CorA/ZnTranspt_ZntB"/>
</dbReference>
<feature type="transmembrane region" description="Helical" evidence="5">
    <location>
        <begin position="185"/>
        <end position="207"/>
    </location>
</feature>
<protein>
    <recommendedName>
        <fullName evidence="8">Cora-domain-containing protein</fullName>
    </recommendedName>
</protein>
<comment type="subcellular location">
    <subcellularLocation>
        <location evidence="1">Membrane</location>
        <topology evidence="1">Multi-pass membrane protein</topology>
    </subcellularLocation>
</comment>
<feature type="transmembrane region" description="Helical" evidence="5">
    <location>
        <begin position="147"/>
        <end position="173"/>
    </location>
</feature>
<dbReference type="Pfam" id="PF01544">
    <property type="entry name" value="CorA"/>
    <property type="match status" value="1"/>
</dbReference>
<evidence type="ECO:0000256" key="1">
    <source>
        <dbReference type="ARBA" id="ARBA00004141"/>
    </source>
</evidence>
<dbReference type="Gene3D" id="1.20.58.340">
    <property type="entry name" value="Magnesium transport protein CorA, transmembrane region"/>
    <property type="match status" value="1"/>
</dbReference>
<reference evidence="6 7" key="1">
    <citation type="submission" date="2016-04" db="EMBL/GenBank/DDBJ databases">
        <title>A degradative enzymes factory behind the ericoid mycorrhizal symbiosis.</title>
        <authorList>
            <consortium name="DOE Joint Genome Institute"/>
            <person name="Martino E."/>
            <person name="Morin E."/>
            <person name="Grelet G."/>
            <person name="Kuo A."/>
            <person name="Kohler A."/>
            <person name="Daghino S."/>
            <person name="Barry K."/>
            <person name="Choi C."/>
            <person name="Cichocki N."/>
            <person name="Clum A."/>
            <person name="Copeland A."/>
            <person name="Hainaut M."/>
            <person name="Haridas S."/>
            <person name="Labutti K."/>
            <person name="Lindquist E."/>
            <person name="Lipzen A."/>
            <person name="Khouja H.-R."/>
            <person name="Murat C."/>
            <person name="Ohm R."/>
            <person name="Olson A."/>
            <person name="Spatafora J."/>
            <person name="Veneault-Fourrey C."/>
            <person name="Henrissat B."/>
            <person name="Grigoriev I."/>
            <person name="Martin F."/>
            <person name="Perotto S."/>
        </authorList>
    </citation>
    <scope>NUCLEOTIDE SEQUENCE [LARGE SCALE GENOMIC DNA]</scope>
    <source>
        <strain evidence="6 7">F</strain>
    </source>
</reference>
<keyword evidence="2 5" id="KW-0812">Transmembrane</keyword>
<evidence type="ECO:0000256" key="4">
    <source>
        <dbReference type="ARBA" id="ARBA00023136"/>
    </source>
</evidence>
<name>A0A2J6S5C2_HYAVF</name>
<dbReference type="OrthoDB" id="5428055at2759"/>
<dbReference type="SUPFAM" id="SSF144083">
    <property type="entry name" value="Magnesium transport protein CorA, transmembrane region"/>
    <property type="match status" value="1"/>
</dbReference>
<dbReference type="GO" id="GO:0046873">
    <property type="term" value="F:metal ion transmembrane transporter activity"/>
    <property type="evidence" value="ECO:0007669"/>
    <property type="project" value="InterPro"/>
</dbReference>
<evidence type="ECO:0008006" key="8">
    <source>
        <dbReference type="Google" id="ProtNLM"/>
    </source>
</evidence>
<sequence length="218" mass="24506">MPSRTPPNSAVHDRRSYRATLGKYLEQEPDLESPAAHHLMLVLQSAFRLVASEWIAASGYIERDINSIEWQLENEAVGIDGLKDFLNQLYVGRRRVRKYQELISGQLELLRARTAMENNFQRIAQTLQLITSVMQVLQGEQSIQQNVLLGFLAVVATLAVPFSAVAGILGMQTTYGPGQVDFGKFWIISGIVIGVVFGIGIIFMVTFRFKLHRWVTRG</sequence>
<evidence type="ECO:0000313" key="6">
    <source>
        <dbReference type="EMBL" id="PMD45957.1"/>
    </source>
</evidence>
<dbReference type="AlphaFoldDB" id="A0A2J6S5C2"/>
<accession>A0A2J6S5C2</accession>
<keyword evidence="7" id="KW-1185">Reference proteome</keyword>
<keyword evidence="4 5" id="KW-0472">Membrane</keyword>
<evidence type="ECO:0000313" key="7">
    <source>
        <dbReference type="Proteomes" id="UP000235786"/>
    </source>
</evidence>
<dbReference type="EMBL" id="KZ613939">
    <property type="protein sequence ID" value="PMD45957.1"/>
    <property type="molecule type" value="Genomic_DNA"/>
</dbReference>
<dbReference type="InterPro" id="IPR045863">
    <property type="entry name" value="CorA_TM1_TM2"/>
</dbReference>
<organism evidence="6 7">
    <name type="scientific">Hyaloscypha variabilis (strain UAMH 11265 / GT02V1 / F)</name>
    <name type="common">Meliniomyces variabilis</name>
    <dbReference type="NCBI Taxonomy" id="1149755"/>
    <lineage>
        <taxon>Eukaryota</taxon>
        <taxon>Fungi</taxon>
        <taxon>Dikarya</taxon>
        <taxon>Ascomycota</taxon>
        <taxon>Pezizomycotina</taxon>
        <taxon>Leotiomycetes</taxon>
        <taxon>Helotiales</taxon>
        <taxon>Hyaloscyphaceae</taxon>
        <taxon>Hyaloscypha</taxon>
        <taxon>Hyaloscypha variabilis</taxon>
    </lineage>
</organism>
<gene>
    <name evidence="6" type="ORF">L207DRAFT_204316</name>
</gene>